<feature type="non-terminal residue" evidence="2">
    <location>
        <position position="43"/>
    </location>
</feature>
<feature type="transmembrane region" description="Helical" evidence="1">
    <location>
        <begin position="7"/>
        <end position="25"/>
    </location>
</feature>
<keyword evidence="1" id="KW-1133">Transmembrane helix</keyword>
<keyword evidence="1" id="KW-0472">Membrane</keyword>
<proteinExistence type="predicted"/>
<dbReference type="EMBL" id="UINC01101672">
    <property type="protein sequence ID" value="SVC62665.1"/>
    <property type="molecule type" value="Genomic_DNA"/>
</dbReference>
<protein>
    <submittedName>
        <fullName evidence="2">Uncharacterized protein</fullName>
    </submittedName>
</protein>
<gene>
    <name evidence="2" type="ORF">METZ01_LOCUS315519</name>
</gene>
<keyword evidence="1" id="KW-0812">Transmembrane</keyword>
<sequence>MTRTSELLWSISAILLLIAVWWFGFSHTKFIADPLEVARALPQ</sequence>
<reference evidence="2" key="1">
    <citation type="submission" date="2018-05" db="EMBL/GenBank/DDBJ databases">
        <authorList>
            <person name="Lanie J.A."/>
            <person name="Ng W.-L."/>
            <person name="Kazmierczak K.M."/>
            <person name="Andrzejewski T.M."/>
            <person name="Davidsen T.M."/>
            <person name="Wayne K.J."/>
            <person name="Tettelin H."/>
            <person name="Glass J.I."/>
            <person name="Rusch D."/>
            <person name="Podicherti R."/>
            <person name="Tsui H.-C.T."/>
            <person name="Winkler M.E."/>
        </authorList>
    </citation>
    <scope>NUCLEOTIDE SEQUENCE</scope>
</reference>
<accession>A0A382NQP1</accession>
<dbReference type="AlphaFoldDB" id="A0A382NQP1"/>
<organism evidence="2">
    <name type="scientific">marine metagenome</name>
    <dbReference type="NCBI Taxonomy" id="408172"/>
    <lineage>
        <taxon>unclassified sequences</taxon>
        <taxon>metagenomes</taxon>
        <taxon>ecological metagenomes</taxon>
    </lineage>
</organism>
<evidence type="ECO:0000313" key="2">
    <source>
        <dbReference type="EMBL" id="SVC62665.1"/>
    </source>
</evidence>
<evidence type="ECO:0000256" key="1">
    <source>
        <dbReference type="SAM" id="Phobius"/>
    </source>
</evidence>
<name>A0A382NQP1_9ZZZZ</name>